<evidence type="ECO:0000313" key="3">
    <source>
        <dbReference type="Proteomes" id="UP001295684"/>
    </source>
</evidence>
<sequence length="188" mass="22292">MDVENIKDDAEIGLYKEDHFKDYVKEKYNVESESYLDNSNILKMVYALEWFNIKKNNSLALVKYHPNITNRDYQKALDLENQQIIDQCACFFVSSLICNRLLLSRFNRRVFRYPVVTLISSIFTFGMTYTVLDFLINKEITNGLEQYLELHYDADAMKRDLEETGISIKAKYYDKEEVQSQVDKKEKE</sequence>
<name>A0AAD1Y0H8_EUPCR</name>
<evidence type="ECO:0000256" key="1">
    <source>
        <dbReference type="SAM" id="Phobius"/>
    </source>
</evidence>
<reference evidence="2" key="1">
    <citation type="submission" date="2023-07" db="EMBL/GenBank/DDBJ databases">
        <authorList>
            <consortium name="AG Swart"/>
            <person name="Singh M."/>
            <person name="Singh A."/>
            <person name="Seah K."/>
            <person name="Emmerich C."/>
        </authorList>
    </citation>
    <scope>NUCLEOTIDE SEQUENCE</scope>
    <source>
        <strain evidence="2">DP1</strain>
    </source>
</reference>
<comment type="caution">
    <text evidence="2">The sequence shown here is derived from an EMBL/GenBank/DDBJ whole genome shotgun (WGS) entry which is preliminary data.</text>
</comment>
<protein>
    <submittedName>
        <fullName evidence="2">Uncharacterized protein</fullName>
    </submittedName>
</protein>
<organism evidence="2 3">
    <name type="scientific">Euplotes crassus</name>
    <dbReference type="NCBI Taxonomy" id="5936"/>
    <lineage>
        <taxon>Eukaryota</taxon>
        <taxon>Sar</taxon>
        <taxon>Alveolata</taxon>
        <taxon>Ciliophora</taxon>
        <taxon>Intramacronucleata</taxon>
        <taxon>Spirotrichea</taxon>
        <taxon>Hypotrichia</taxon>
        <taxon>Euplotida</taxon>
        <taxon>Euplotidae</taxon>
        <taxon>Moneuplotes</taxon>
    </lineage>
</organism>
<accession>A0AAD1Y0H8</accession>
<dbReference type="EMBL" id="CAMPGE010024193">
    <property type="protein sequence ID" value="CAI2382051.1"/>
    <property type="molecule type" value="Genomic_DNA"/>
</dbReference>
<keyword evidence="1" id="KW-0812">Transmembrane</keyword>
<feature type="transmembrane region" description="Helical" evidence="1">
    <location>
        <begin position="110"/>
        <end position="132"/>
    </location>
</feature>
<dbReference type="AlphaFoldDB" id="A0AAD1Y0H8"/>
<gene>
    <name evidence="2" type="ORF">ECRASSUSDP1_LOCUS23518</name>
</gene>
<keyword evidence="1" id="KW-0472">Membrane</keyword>
<dbReference type="Proteomes" id="UP001295684">
    <property type="component" value="Unassembled WGS sequence"/>
</dbReference>
<proteinExistence type="predicted"/>
<keyword evidence="3" id="KW-1185">Reference proteome</keyword>
<evidence type="ECO:0000313" key="2">
    <source>
        <dbReference type="EMBL" id="CAI2382051.1"/>
    </source>
</evidence>
<keyword evidence="1" id="KW-1133">Transmembrane helix</keyword>